<comment type="caution">
    <text evidence="2">The sequence shown here is derived from an EMBL/GenBank/DDBJ whole genome shotgun (WGS) entry which is preliminary data.</text>
</comment>
<dbReference type="InterPro" id="IPR009944">
    <property type="entry name" value="Amastin"/>
</dbReference>
<dbReference type="Proteomes" id="UP000789759">
    <property type="component" value="Unassembled WGS sequence"/>
</dbReference>
<accession>A0A9N9IX00</accession>
<feature type="transmembrane region" description="Helical" evidence="1">
    <location>
        <begin position="92"/>
        <end position="116"/>
    </location>
</feature>
<reference evidence="2" key="1">
    <citation type="submission" date="2021-06" db="EMBL/GenBank/DDBJ databases">
        <authorList>
            <person name="Kallberg Y."/>
            <person name="Tangrot J."/>
            <person name="Rosling A."/>
        </authorList>
    </citation>
    <scope>NUCLEOTIDE SEQUENCE</scope>
    <source>
        <strain evidence="2">FL966</strain>
    </source>
</reference>
<keyword evidence="1" id="KW-0472">Membrane</keyword>
<keyword evidence="3" id="KW-1185">Reference proteome</keyword>
<protein>
    <submittedName>
        <fullName evidence="2">20990_t:CDS:1</fullName>
    </submittedName>
</protein>
<feature type="non-terminal residue" evidence="2">
    <location>
        <position position="243"/>
    </location>
</feature>
<dbReference type="Pfam" id="PF07344">
    <property type="entry name" value="Amastin"/>
    <property type="match status" value="1"/>
</dbReference>
<evidence type="ECO:0000313" key="2">
    <source>
        <dbReference type="EMBL" id="CAG8754485.1"/>
    </source>
</evidence>
<keyword evidence="1" id="KW-0812">Transmembrane</keyword>
<keyword evidence="1" id="KW-1133">Transmembrane helix</keyword>
<feature type="transmembrane region" description="Helical" evidence="1">
    <location>
        <begin position="63"/>
        <end position="83"/>
    </location>
</feature>
<dbReference type="AlphaFoldDB" id="A0A9N9IX00"/>
<name>A0A9N9IX00_9GLOM</name>
<dbReference type="EMBL" id="CAJVQA010018521">
    <property type="protein sequence ID" value="CAG8754485.1"/>
    <property type="molecule type" value="Genomic_DNA"/>
</dbReference>
<evidence type="ECO:0000256" key="1">
    <source>
        <dbReference type="SAM" id="Phobius"/>
    </source>
</evidence>
<gene>
    <name evidence="2" type="ORF">CPELLU_LOCUS14925</name>
</gene>
<dbReference type="Gene3D" id="1.20.140.150">
    <property type="match status" value="1"/>
</dbReference>
<feature type="transmembrane region" description="Helical" evidence="1">
    <location>
        <begin position="136"/>
        <end position="157"/>
    </location>
</feature>
<evidence type="ECO:0000313" key="3">
    <source>
        <dbReference type="Proteomes" id="UP000789759"/>
    </source>
</evidence>
<proteinExistence type="predicted"/>
<sequence>SISIITISTDISSSFSSFSKGNTYHTERREGLYGSCYASQILTECAPYDGNDSLTIGWRVVEAFHTIALIVSFALLIISFIVWQKNNNTNHALWTSTACAILVLASMIGEIAYFAIISKTFSSTNTPSVKTSLNFGVGFALIVLSFICTLVLIFIYWKCNSMSYEDKMQYNDNSHYQTSYNQNVGTIATPYQHSYNQNVGTVATPYQPPQFSHNLAVNNTATPYQPPQFSTPYQPPQFSNPYQ</sequence>
<organism evidence="2 3">
    <name type="scientific">Cetraspora pellucida</name>
    <dbReference type="NCBI Taxonomy" id="1433469"/>
    <lineage>
        <taxon>Eukaryota</taxon>
        <taxon>Fungi</taxon>
        <taxon>Fungi incertae sedis</taxon>
        <taxon>Mucoromycota</taxon>
        <taxon>Glomeromycotina</taxon>
        <taxon>Glomeromycetes</taxon>
        <taxon>Diversisporales</taxon>
        <taxon>Gigasporaceae</taxon>
        <taxon>Cetraspora</taxon>
    </lineage>
</organism>
<dbReference type="OrthoDB" id="2486285at2759"/>